<dbReference type="PANTHER" id="PTHR11709:SF511">
    <property type="entry name" value="LACCASE"/>
    <property type="match status" value="1"/>
</dbReference>
<dbReference type="AlphaFoldDB" id="A0A813ULA1"/>
<dbReference type="SUPFAM" id="SSF160387">
    <property type="entry name" value="NosL/MerB-like"/>
    <property type="match status" value="1"/>
</dbReference>
<dbReference type="InterPro" id="IPR033138">
    <property type="entry name" value="Cu_oxidase_CS"/>
</dbReference>
<dbReference type="InterPro" id="IPR008972">
    <property type="entry name" value="Cupredoxin"/>
</dbReference>
<evidence type="ECO:0000256" key="3">
    <source>
        <dbReference type="ARBA" id="ARBA00023002"/>
    </source>
</evidence>
<comment type="similarity">
    <text evidence="1">Belongs to the multicopper oxidase family.</text>
</comment>
<keyword evidence="2" id="KW-0479">Metal-binding</keyword>
<evidence type="ECO:0000259" key="4">
    <source>
        <dbReference type="Pfam" id="PF00394"/>
    </source>
</evidence>
<reference evidence="6" key="1">
    <citation type="submission" date="2021-02" db="EMBL/GenBank/DDBJ databases">
        <authorList>
            <person name="Nowell W R."/>
        </authorList>
    </citation>
    <scope>NUCLEOTIDE SEQUENCE</scope>
</reference>
<evidence type="ECO:0008006" key="8">
    <source>
        <dbReference type="Google" id="ProtNLM"/>
    </source>
</evidence>
<dbReference type="OrthoDB" id="2121828at2759"/>
<evidence type="ECO:0000256" key="2">
    <source>
        <dbReference type="ARBA" id="ARBA00022723"/>
    </source>
</evidence>
<feature type="domain" description="Plastocyanin-like" evidence="5">
    <location>
        <begin position="42"/>
        <end position="156"/>
    </location>
</feature>
<dbReference type="PROSITE" id="PS00079">
    <property type="entry name" value="MULTICOPPER_OXIDASE1"/>
    <property type="match status" value="1"/>
</dbReference>
<evidence type="ECO:0000313" key="6">
    <source>
        <dbReference type="EMBL" id="CAF0824998.1"/>
    </source>
</evidence>
<dbReference type="InterPro" id="IPR011707">
    <property type="entry name" value="Cu-oxidase-like_N"/>
</dbReference>
<dbReference type="PANTHER" id="PTHR11709">
    <property type="entry name" value="MULTI-COPPER OXIDASE"/>
    <property type="match status" value="1"/>
</dbReference>
<keyword evidence="3" id="KW-0560">Oxidoreductase</keyword>
<protein>
    <recommendedName>
        <fullName evidence="8">Multicopper oxidase</fullName>
    </recommendedName>
</protein>
<dbReference type="GO" id="GO:0016491">
    <property type="term" value="F:oxidoreductase activity"/>
    <property type="evidence" value="ECO:0007669"/>
    <property type="project" value="UniProtKB-KW"/>
</dbReference>
<feature type="domain" description="Plastocyanin-like" evidence="4">
    <location>
        <begin position="168"/>
        <end position="323"/>
    </location>
</feature>
<comment type="caution">
    <text evidence="6">The sequence shown here is derived from an EMBL/GenBank/DDBJ whole genome shotgun (WGS) entry which is preliminary data.</text>
</comment>
<evidence type="ECO:0000256" key="1">
    <source>
        <dbReference type="ARBA" id="ARBA00010609"/>
    </source>
</evidence>
<dbReference type="Gene3D" id="3.30.450.410">
    <property type="match status" value="1"/>
</dbReference>
<name>A0A813ULA1_9BILA</name>
<proteinExistence type="inferred from homology"/>
<dbReference type="SUPFAM" id="SSF49503">
    <property type="entry name" value="Cupredoxins"/>
    <property type="match status" value="2"/>
</dbReference>
<evidence type="ECO:0000259" key="5">
    <source>
        <dbReference type="Pfam" id="PF07732"/>
    </source>
</evidence>
<dbReference type="CDD" id="cd04205">
    <property type="entry name" value="CuRO_2_LCC_like"/>
    <property type="match status" value="1"/>
</dbReference>
<dbReference type="InterPro" id="IPR004927">
    <property type="entry name" value="MerB"/>
</dbReference>
<dbReference type="InterPro" id="IPR045087">
    <property type="entry name" value="Cu-oxidase_fam"/>
</dbReference>
<dbReference type="Gene3D" id="2.60.40.420">
    <property type="entry name" value="Cupredoxins - blue copper proteins"/>
    <property type="match status" value="2"/>
</dbReference>
<organism evidence="6 7">
    <name type="scientific">Adineta steineri</name>
    <dbReference type="NCBI Taxonomy" id="433720"/>
    <lineage>
        <taxon>Eukaryota</taxon>
        <taxon>Metazoa</taxon>
        <taxon>Spiralia</taxon>
        <taxon>Gnathifera</taxon>
        <taxon>Rotifera</taxon>
        <taxon>Eurotatoria</taxon>
        <taxon>Bdelloidea</taxon>
        <taxon>Adinetida</taxon>
        <taxon>Adinetidae</taxon>
        <taxon>Adineta</taxon>
    </lineage>
</organism>
<accession>A0A813ULA1</accession>
<sequence>MTLIRRLTHHYVEIQKSPPPLCYAEPKDPKNINVYNAVFHIRWFNASPDTYERPVLTINDQIPAPTIIVNQGDLINITLINELAEPTAIHWHGLSQRNSLHMDGVPGVTQCEILPGQSFIYTYSIENQSGTYWYHSHYTMQYGDGLKGILIIKDPNDPWKSFYQDEEILQITDWYHIPAYIHLKTYLYPGTLDPIPDTALINSIGQFNCDLNRQCPYYHASIRLGQTKRFRIINTSVYATITLTIDQHRMRLIEADGIYLNGKKYVQSLRLNPGQRYSVLITSTKNSNRNYWIRATMHPFIDYNDQYHSAIQPNARAILEYVNENLIMINSPNDYMAIINRSITFGEIFSDESQLIPMISNVPIGGNVRKYFFESQHKGSKPGYFYLNNHTFVHPTNRTGESKQIKISIKNGQIITDQCLFIHFPIPMKNAWDNVVFTCSVMQIFLSEIDIDNWCKRHNFLKGDIQPIENIWNFARIWYGNHLHQDWKKWTNEQAKLIFEKFNLTHNIWDIPQTDSRF</sequence>
<evidence type="ECO:0000313" key="7">
    <source>
        <dbReference type="Proteomes" id="UP000663891"/>
    </source>
</evidence>
<dbReference type="Pfam" id="PF00394">
    <property type="entry name" value="Cu-oxidase"/>
    <property type="match status" value="1"/>
</dbReference>
<dbReference type="Pfam" id="PF03243">
    <property type="entry name" value="MerB"/>
    <property type="match status" value="1"/>
</dbReference>
<dbReference type="Proteomes" id="UP000663891">
    <property type="component" value="Unassembled WGS sequence"/>
</dbReference>
<dbReference type="EMBL" id="CAJNON010000031">
    <property type="protein sequence ID" value="CAF0824998.1"/>
    <property type="molecule type" value="Genomic_DNA"/>
</dbReference>
<dbReference type="GO" id="GO:0005507">
    <property type="term" value="F:copper ion binding"/>
    <property type="evidence" value="ECO:0007669"/>
    <property type="project" value="InterPro"/>
</dbReference>
<dbReference type="InterPro" id="IPR053717">
    <property type="entry name" value="MerB_lyase_sf"/>
</dbReference>
<dbReference type="InterPro" id="IPR001117">
    <property type="entry name" value="Cu-oxidase_2nd"/>
</dbReference>
<gene>
    <name evidence="6" type="ORF">VCS650_LOCUS5283</name>
</gene>
<dbReference type="Pfam" id="PF07732">
    <property type="entry name" value="Cu-oxidase_3"/>
    <property type="match status" value="1"/>
</dbReference>
<dbReference type="GO" id="GO:0018836">
    <property type="term" value="F:alkylmercury lyase activity"/>
    <property type="evidence" value="ECO:0007669"/>
    <property type="project" value="InterPro"/>
</dbReference>